<dbReference type="Gene3D" id="1.10.510.10">
    <property type="entry name" value="Transferase(Phosphotransferase) domain 1"/>
    <property type="match status" value="1"/>
</dbReference>
<keyword evidence="2" id="KW-0547">Nucleotide-binding</keyword>
<dbReference type="InterPro" id="IPR029016">
    <property type="entry name" value="GAF-like_dom_sf"/>
</dbReference>
<dbReference type="Gene3D" id="3.30.200.20">
    <property type="entry name" value="Phosphorylase Kinase, domain 1"/>
    <property type="match status" value="1"/>
</dbReference>
<dbReference type="Pfam" id="PF07714">
    <property type="entry name" value="PK_Tyr_Ser-Thr"/>
    <property type="match status" value="1"/>
</dbReference>
<dbReference type="InterPro" id="IPR051681">
    <property type="entry name" value="Ser/Thr_Kinases-Pseudokinases"/>
</dbReference>
<dbReference type="InterPro" id="IPR001245">
    <property type="entry name" value="Ser-Thr/Tyr_kinase_cat_dom"/>
</dbReference>
<dbReference type="Gene3D" id="3.30.450.40">
    <property type="match status" value="1"/>
</dbReference>
<comment type="caution">
    <text evidence="5">The sequence shown here is derived from an EMBL/GenBank/DDBJ whole genome shotgun (WGS) entry which is preliminary data.</text>
</comment>
<dbReference type="Proteomes" id="UP001485043">
    <property type="component" value="Unassembled WGS sequence"/>
</dbReference>
<reference evidence="5 6" key="1">
    <citation type="journal article" date="2024" name="Nat. Commun.">
        <title>Phylogenomics reveals the evolutionary origins of lichenization in chlorophyte algae.</title>
        <authorList>
            <person name="Puginier C."/>
            <person name="Libourel C."/>
            <person name="Otte J."/>
            <person name="Skaloud P."/>
            <person name="Haon M."/>
            <person name="Grisel S."/>
            <person name="Petersen M."/>
            <person name="Berrin J.G."/>
            <person name="Delaux P.M."/>
            <person name="Dal Grande F."/>
            <person name="Keller J."/>
        </authorList>
    </citation>
    <scope>NUCLEOTIDE SEQUENCE [LARGE SCALE GENOMIC DNA]</scope>
    <source>
        <strain evidence="5 6">SAG 2523</strain>
    </source>
</reference>
<evidence type="ECO:0000256" key="3">
    <source>
        <dbReference type="SAM" id="MobiDB-lite"/>
    </source>
</evidence>
<proteinExistence type="predicted"/>
<evidence type="ECO:0000256" key="2">
    <source>
        <dbReference type="PROSITE-ProRule" id="PRU10141"/>
    </source>
</evidence>
<organism evidence="5 6">
    <name type="scientific">Apatococcus fuscideae</name>
    <dbReference type="NCBI Taxonomy" id="2026836"/>
    <lineage>
        <taxon>Eukaryota</taxon>
        <taxon>Viridiplantae</taxon>
        <taxon>Chlorophyta</taxon>
        <taxon>core chlorophytes</taxon>
        <taxon>Trebouxiophyceae</taxon>
        <taxon>Chlorellales</taxon>
        <taxon>Chlorellaceae</taxon>
        <taxon>Apatococcus</taxon>
    </lineage>
</organism>
<sequence length="807" mass="87940">MSTTSGSTTATSVTVKDCHSYWPMPHNEEERFKTVLALKVLDTEEDPVLQSLCVLARTLMGTCFAGVSVMDQDRWWCKAVSFGDVPHGFAQPRRMGFCHWALLAPNPEVCIVPDMTKDLRMQNLPVVVGGPKLRFYAGAPLIASNGYRLGTFCLAHVEPVNLTAEQYNLLTGFAEMALRELERDHHAALTQRRHEHMLRTANCFKSGVLLCDVAEPSWPILFANAAWTGLTGKQIAADADGKGQGFWELYEMADKQEGTPDQAFARLLERHECFTLKIRPRKQDGTQDAEAFSVNLRPGCKETLDEQTPRIGVPSHITSGLDNRSSNIWFASLPQQEDGQIMLKESSLRTGTLGAPSGTSRGGSSVPGTAMSSVVPSQTGATSYESLRKQLKAGADKGLVGSEASPTTNASELVLGVLVGAGRSGQVFRGQWHGAPVAVKVISVPHSECIRMDAFNSWVPPEAAMAVSLSHPHLIRTYKFVIPSSDERMFQQGPFRPLAQHQAAALQSESLEREKEGSIVDRSTLAEAWLVMEFCNRGTMRDAIDRGWFRKSDSARPNLNLVLQSAWEIAAGLAHLHSLDVIHSDIVADNINLVAANSHLGFSCKIGDFGLSLISQNQAQVPPRQNSSWAHAAPEMIASGRLSRGADIFGFGMVLWEMVTGEHAWGGLPYGQIVKLVVRQKQQPPLPSDTPRLLRVLISKCLAYDPNKRPTARTVMDRLDKLRVTVQAGVLPEDADAMAAAGCFGGPRKPRKTADGGADLNSRSGSFTSNGSGPATPRRPSWLSRTTSGLFGRKSFSANDRPEIRSN</sequence>
<protein>
    <recommendedName>
        <fullName evidence="4">Protein kinase domain-containing protein</fullName>
    </recommendedName>
</protein>
<dbReference type="InterPro" id="IPR017441">
    <property type="entry name" value="Protein_kinase_ATP_BS"/>
</dbReference>
<dbReference type="PANTHER" id="PTHR44329">
    <property type="entry name" value="SERINE/THREONINE-PROTEIN KINASE TNNI3K-RELATED"/>
    <property type="match status" value="1"/>
</dbReference>
<feature type="binding site" evidence="2">
    <location>
        <position position="440"/>
    </location>
    <ligand>
        <name>ATP</name>
        <dbReference type="ChEBI" id="CHEBI:30616"/>
    </ligand>
</feature>
<dbReference type="SUPFAM" id="SSF56112">
    <property type="entry name" value="Protein kinase-like (PK-like)"/>
    <property type="match status" value="1"/>
</dbReference>
<dbReference type="PROSITE" id="PS50011">
    <property type="entry name" value="PROTEIN_KINASE_DOM"/>
    <property type="match status" value="1"/>
</dbReference>
<keyword evidence="2" id="KW-0067">ATP-binding</keyword>
<evidence type="ECO:0000259" key="4">
    <source>
        <dbReference type="PROSITE" id="PS50011"/>
    </source>
</evidence>
<name>A0AAW1T4E8_9CHLO</name>
<dbReference type="PROSITE" id="PS00107">
    <property type="entry name" value="PROTEIN_KINASE_ATP"/>
    <property type="match status" value="1"/>
</dbReference>
<dbReference type="SMART" id="SM00065">
    <property type="entry name" value="GAF"/>
    <property type="match status" value="1"/>
</dbReference>
<dbReference type="InterPro" id="IPR000719">
    <property type="entry name" value="Prot_kinase_dom"/>
</dbReference>
<keyword evidence="6" id="KW-1185">Reference proteome</keyword>
<dbReference type="SUPFAM" id="SSF55781">
    <property type="entry name" value="GAF domain-like"/>
    <property type="match status" value="1"/>
</dbReference>
<dbReference type="PANTHER" id="PTHR44329:SF214">
    <property type="entry name" value="PROTEIN KINASE DOMAIN-CONTAINING PROTEIN"/>
    <property type="match status" value="1"/>
</dbReference>
<dbReference type="InterPro" id="IPR011009">
    <property type="entry name" value="Kinase-like_dom_sf"/>
</dbReference>
<evidence type="ECO:0000313" key="5">
    <source>
        <dbReference type="EMBL" id="KAK9863619.1"/>
    </source>
</evidence>
<dbReference type="GO" id="GO:0004674">
    <property type="term" value="F:protein serine/threonine kinase activity"/>
    <property type="evidence" value="ECO:0007669"/>
    <property type="project" value="TreeGrafter"/>
</dbReference>
<dbReference type="EMBL" id="JALJOV010000449">
    <property type="protein sequence ID" value="KAK9863619.1"/>
    <property type="molecule type" value="Genomic_DNA"/>
</dbReference>
<feature type="region of interest" description="Disordered" evidence="3">
    <location>
        <begin position="350"/>
        <end position="379"/>
    </location>
</feature>
<feature type="region of interest" description="Disordered" evidence="3">
    <location>
        <begin position="742"/>
        <end position="807"/>
    </location>
</feature>
<dbReference type="GO" id="GO:0005524">
    <property type="term" value="F:ATP binding"/>
    <property type="evidence" value="ECO:0007669"/>
    <property type="project" value="UniProtKB-UniRule"/>
</dbReference>
<evidence type="ECO:0000313" key="6">
    <source>
        <dbReference type="Proteomes" id="UP001485043"/>
    </source>
</evidence>
<dbReference type="AlphaFoldDB" id="A0AAW1T4E8"/>
<accession>A0AAW1T4E8</accession>
<dbReference type="InterPro" id="IPR003018">
    <property type="entry name" value="GAF"/>
</dbReference>
<feature type="compositionally biased region" description="Polar residues" evidence="3">
    <location>
        <begin position="357"/>
        <end position="379"/>
    </location>
</feature>
<keyword evidence="1" id="KW-0675">Receptor</keyword>
<feature type="domain" description="Protein kinase" evidence="4">
    <location>
        <begin position="413"/>
        <end position="722"/>
    </location>
</feature>
<evidence type="ECO:0000256" key="1">
    <source>
        <dbReference type="ARBA" id="ARBA00023170"/>
    </source>
</evidence>
<gene>
    <name evidence="5" type="ORF">WJX84_003677</name>
</gene>
<feature type="compositionally biased region" description="Polar residues" evidence="3">
    <location>
        <begin position="761"/>
        <end position="773"/>
    </location>
</feature>